<sequence length="160" mass="18366">MPFSLAKIAYQMCSPEDRSWYHAIPGHKLTVDIQNCCNHLISRSYQMENCQSLLPDVCTSAAMYGHLDCLRQAHLRGLPRDRHTTDAAVNDGNVEYLRYVHENGCEAERLEVALMSTITSEMAELEYSLLNDFNLPIDIFTVIDRRHNVEVLEILRRHGC</sequence>
<dbReference type="SUPFAM" id="SSF140860">
    <property type="entry name" value="Pseudo ankyrin repeat-like"/>
    <property type="match status" value="1"/>
</dbReference>
<dbReference type="EMBL" id="OU899036">
    <property type="protein sequence ID" value="CAH1730911.1"/>
    <property type="molecule type" value="Genomic_DNA"/>
</dbReference>
<reference evidence="1" key="2">
    <citation type="submission" date="2022-10" db="EMBL/GenBank/DDBJ databases">
        <authorList>
            <consortium name="ENA_rothamsted_submissions"/>
            <consortium name="culmorum"/>
            <person name="King R."/>
        </authorList>
    </citation>
    <scope>NUCLEOTIDE SEQUENCE</scope>
</reference>
<dbReference type="Proteomes" id="UP001154329">
    <property type="component" value="Chromosome 3"/>
</dbReference>
<proteinExistence type="predicted"/>
<name>A0A9P0J6K8_APHGO</name>
<evidence type="ECO:0000313" key="1">
    <source>
        <dbReference type="EMBL" id="CAH1730911.1"/>
    </source>
</evidence>
<evidence type="ECO:0000313" key="2">
    <source>
        <dbReference type="Proteomes" id="UP001154329"/>
    </source>
</evidence>
<gene>
    <name evidence="1" type="ORF">APHIGO_LOCUS7721</name>
</gene>
<reference evidence="1" key="1">
    <citation type="submission" date="2022-02" db="EMBL/GenBank/DDBJ databases">
        <authorList>
            <person name="King R."/>
        </authorList>
    </citation>
    <scope>NUCLEOTIDE SEQUENCE</scope>
</reference>
<organism evidence="1 2">
    <name type="scientific">Aphis gossypii</name>
    <name type="common">Cotton aphid</name>
    <dbReference type="NCBI Taxonomy" id="80765"/>
    <lineage>
        <taxon>Eukaryota</taxon>
        <taxon>Metazoa</taxon>
        <taxon>Ecdysozoa</taxon>
        <taxon>Arthropoda</taxon>
        <taxon>Hexapoda</taxon>
        <taxon>Insecta</taxon>
        <taxon>Pterygota</taxon>
        <taxon>Neoptera</taxon>
        <taxon>Paraneoptera</taxon>
        <taxon>Hemiptera</taxon>
        <taxon>Sternorrhyncha</taxon>
        <taxon>Aphidomorpha</taxon>
        <taxon>Aphidoidea</taxon>
        <taxon>Aphididae</taxon>
        <taxon>Aphidini</taxon>
        <taxon>Aphis</taxon>
        <taxon>Aphis</taxon>
    </lineage>
</organism>
<keyword evidence="2" id="KW-1185">Reference proteome</keyword>
<protein>
    <submittedName>
        <fullName evidence="1">Uncharacterized protein</fullName>
    </submittedName>
</protein>
<accession>A0A9P0J6K8</accession>
<dbReference type="AlphaFoldDB" id="A0A9P0J6K8"/>